<evidence type="ECO:0000313" key="2">
    <source>
        <dbReference type="EMBL" id="MDQ0113929.1"/>
    </source>
</evidence>
<dbReference type="Pfam" id="PF04480">
    <property type="entry name" value="DUF559"/>
    <property type="match status" value="1"/>
</dbReference>
<organism evidence="2 3">
    <name type="scientific">Paenibacillus harenae</name>
    <dbReference type="NCBI Taxonomy" id="306543"/>
    <lineage>
        <taxon>Bacteria</taxon>
        <taxon>Bacillati</taxon>
        <taxon>Bacillota</taxon>
        <taxon>Bacilli</taxon>
        <taxon>Bacillales</taxon>
        <taxon>Paenibacillaceae</taxon>
        <taxon>Paenibacillus</taxon>
    </lineage>
</organism>
<sequence length="160" mass="19033">MTASIEREQQLRGKGSEVDQAYGKWIASHMEKRDMASERRRRLVERNDHGEHSFVRNVWWPVVGSLDDLHPEYEVNDYRDGSRFLDFVYIRGGERISIEIDGYGGHHRDASRRTFGDDRFRQNQLMLDGWKVIRFSYDDVVDKPRQCQQFIQQMLGKFYG</sequence>
<dbReference type="InterPro" id="IPR007569">
    <property type="entry name" value="DUF559"/>
</dbReference>
<accession>A0ABT9U2R8</accession>
<dbReference type="RefSeq" id="WP_307205198.1">
    <property type="nucleotide sequence ID" value="NZ_JAUSSU010000006.1"/>
</dbReference>
<dbReference type="InterPro" id="IPR011335">
    <property type="entry name" value="Restrct_endonuc-II-like"/>
</dbReference>
<keyword evidence="3" id="KW-1185">Reference proteome</keyword>
<dbReference type="SUPFAM" id="SSF52980">
    <property type="entry name" value="Restriction endonuclease-like"/>
    <property type="match status" value="1"/>
</dbReference>
<gene>
    <name evidence="2" type="ORF">J2T15_003372</name>
</gene>
<protein>
    <recommendedName>
        <fullName evidence="1">DUF559 domain-containing protein</fullName>
    </recommendedName>
</protein>
<proteinExistence type="predicted"/>
<dbReference type="Gene3D" id="3.40.960.10">
    <property type="entry name" value="VSR Endonuclease"/>
    <property type="match status" value="1"/>
</dbReference>
<reference evidence="2 3" key="1">
    <citation type="submission" date="2023-07" db="EMBL/GenBank/DDBJ databases">
        <title>Sorghum-associated microbial communities from plants grown in Nebraska, USA.</title>
        <authorList>
            <person name="Schachtman D."/>
        </authorList>
    </citation>
    <scope>NUCLEOTIDE SEQUENCE [LARGE SCALE GENOMIC DNA]</scope>
    <source>
        <strain evidence="2 3">CC482</strain>
    </source>
</reference>
<dbReference type="EMBL" id="JAUSSU010000006">
    <property type="protein sequence ID" value="MDQ0113929.1"/>
    <property type="molecule type" value="Genomic_DNA"/>
</dbReference>
<evidence type="ECO:0000313" key="3">
    <source>
        <dbReference type="Proteomes" id="UP001229346"/>
    </source>
</evidence>
<name>A0ABT9U2R8_PAEHA</name>
<evidence type="ECO:0000259" key="1">
    <source>
        <dbReference type="Pfam" id="PF04480"/>
    </source>
</evidence>
<comment type="caution">
    <text evidence="2">The sequence shown here is derived from an EMBL/GenBank/DDBJ whole genome shotgun (WGS) entry which is preliminary data.</text>
</comment>
<feature type="domain" description="DUF559" evidence="1">
    <location>
        <begin position="84"/>
        <end position="155"/>
    </location>
</feature>
<dbReference type="Proteomes" id="UP001229346">
    <property type="component" value="Unassembled WGS sequence"/>
</dbReference>